<name>A0A7X9DKY6_UNCKA</name>
<evidence type="ECO:0000256" key="8">
    <source>
        <dbReference type="ARBA" id="ARBA00022975"/>
    </source>
</evidence>
<dbReference type="InterPro" id="IPR029062">
    <property type="entry name" value="Class_I_gatase-like"/>
</dbReference>
<dbReference type="GO" id="GO:0019856">
    <property type="term" value="P:pyrimidine nucleobase biosynthetic process"/>
    <property type="evidence" value="ECO:0007669"/>
    <property type="project" value="TreeGrafter"/>
</dbReference>
<feature type="non-terminal residue" evidence="11">
    <location>
        <position position="1"/>
    </location>
</feature>
<dbReference type="Gene3D" id="3.40.50.880">
    <property type="match status" value="1"/>
</dbReference>
<dbReference type="SUPFAM" id="SSF52317">
    <property type="entry name" value="Class I glutamine amidotransferase-like"/>
    <property type="match status" value="1"/>
</dbReference>
<keyword evidence="6" id="KW-0067">ATP-binding</keyword>
<accession>A0A7X9DKY6</accession>
<dbReference type="PANTHER" id="PTHR11550">
    <property type="entry name" value="CTP SYNTHASE"/>
    <property type="match status" value="1"/>
</dbReference>
<keyword evidence="4" id="KW-0436">Ligase</keyword>
<evidence type="ECO:0000259" key="10">
    <source>
        <dbReference type="Pfam" id="PF00117"/>
    </source>
</evidence>
<proteinExistence type="inferred from homology"/>
<dbReference type="GO" id="GO:0003883">
    <property type="term" value="F:CTP synthase activity"/>
    <property type="evidence" value="ECO:0007669"/>
    <property type="project" value="UniProtKB-EC"/>
</dbReference>
<evidence type="ECO:0000256" key="9">
    <source>
        <dbReference type="ARBA" id="ARBA00047781"/>
    </source>
</evidence>
<evidence type="ECO:0000313" key="12">
    <source>
        <dbReference type="Proteomes" id="UP000526033"/>
    </source>
</evidence>
<dbReference type="GO" id="GO:0042802">
    <property type="term" value="F:identical protein binding"/>
    <property type="evidence" value="ECO:0007669"/>
    <property type="project" value="TreeGrafter"/>
</dbReference>
<dbReference type="Pfam" id="PF00117">
    <property type="entry name" value="GATase"/>
    <property type="match status" value="1"/>
</dbReference>
<evidence type="ECO:0000256" key="7">
    <source>
        <dbReference type="ARBA" id="ARBA00022962"/>
    </source>
</evidence>
<dbReference type="AlphaFoldDB" id="A0A7X9DKY6"/>
<evidence type="ECO:0000256" key="5">
    <source>
        <dbReference type="ARBA" id="ARBA00022741"/>
    </source>
</evidence>
<sequence length="79" mass="8891">EYNNDYKEKLVNAGLVISGTSPDGKLVESVELKKQVHPYFVGTQFHPEYKSRPLDPHPTFLGLIEAALKLSQKPVEKLI</sequence>
<dbReference type="PROSITE" id="PS51273">
    <property type="entry name" value="GATASE_TYPE_1"/>
    <property type="match status" value="1"/>
</dbReference>
<protein>
    <recommendedName>
        <fullName evidence="3">CTP synthase (glutamine hydrolyzing)</fullName>
        <ecNumber evidence="3">6.3.4.2</ecNumber>
    </recommendedName>
</protein>
<keyword evidence="7" id="KW-0315">Glutamine amidotransferase</keyword>
<dbReference type="PANTHER" id="PTHR11550:SF0">
    <property type="entry name" value="CTP SYNTHASE-RELATED"/>
    <property type="match status" value="1"/>
</dbReference>
<comment type="pathway">
    <text evidence="1">Pyrimidine metabolism; CTP biosynthesis via de novo pathway; CTP from UDP: step 2/2.</text>
</comment>
<dbReference type="GO" id="GO:0005524">
    <property type="term" value="F:ATP binding"/>
    <property type="evidence" value="ECO:0007669"/>
    <property type="project" value="UniProtKB-KW"/>
</dbReference>
<dbReference type="EMBL" id="JAAZNL010000052">
    <property type="protein sequence ID" value="NMB70376.1"/>
    <property type="molecule type" value="Genomic_DNA"/>
</dbReference>
<dbReference type="GO" id="GO:0005829">
    <property type="term" value="C:cytosol"/>
    <property type="evidence" value="ECO:0007669"/>
    <property type="project" value="TreeGrafter"/>
</dbReference>
<evidence type="ECO:0000256" key="3">
    <source>
        <dbReference type="ARBA" id="ARBA00012291"/>
    </source>
</evidence>
<dbReference type="GO" id="GO:0044210">
    <property type="term" value="P:'de novo' CTP biosynthetic process"/>
    <property type="evidence" value="ECO:0007669"/>
    <property type="project" value="UniProtKB-UniPathway"/>
</dbReference>
<evidence type="ECO:0000313" key="11">
    <source>
        <dbReference type="EMBL" id="NMB70376.1"/>
    </source>
</evidence>
<comment type="catalytic activity">
    <reaction evidence="9">
        <text>UTP + L-glutamine + ATP + H2O = CTP + L-glutamate + ADP + phosphate + 2 H(+)</text>
        <dbReference type="Rhea" id="RHEA:26426"/>
        <dbReference type="ChEBI" id="CHEBI:15377"/>
        <dbReference type="ChEBI" id="CHEBI:15378"/>
        <dbReference type="ChEBI" id="CHEBI:29985"/>
        <dbReference type="ChEBI" id="CHEBI:30616"/>
        <dbReference type="ChEBI" id="CHEBI:37563"/>
        <dbReference type="ChEBI" id="CHEBI:43474"/>
        <dbReference type="ChEBI" id="CHEBI:46398"/>
        <dbReference type="ChEBI" id="CHEBI:58359"/>
        <dbReference type="ChEBI" id="CHEBI:456216"/>
        <dbReference type="EC" id="6.3.4.2"/>
    </reaction>
</comment>
<comment type="caution">
    <text evidence="11">The sequence shown here is derived from an EMBL/GenBank/DDBJ whole genome shotgun (WGS) entry which is preliminary data.</text>
</comment>
<keyword evidence="5" id="KW-0547">Nucleotide-binding</keyword>
<feature type="domain" description="Glutamine amidotransferase" evidence="10">
    <location>
        <begin position="8"/>
        <end position="65"/>
    </location>
</feature>
<evidence type="ECO:0000256" key="2">
    <source>
        <dbReference type="ARBA" id="ARBA00007533"/>
    </source>
</evidence>
<organism evidence="11 12">
    <name type="scientific">candidate division WWE3 bacterium</name>
    <dbReference type="NCBI Taxonomy" id="2053526"/>
    <lineage>
        <taxon>Bacteria</taxon>
        <taxon>Katanobacteria</taxon>
    </lineage>
</organism>
<dbReference type="EC" id="6.3.4.2" evidence="3"/>
<gene>
    <name evidence="11" type="ORF">GYA27_04220</name>
</gene>
<keyword evidence="8" id="KW-0665">Pyrimidine biosynthesis</keyword>
<dbReference type="InterPro" id="IPR004468">
    <property type="entry name" value="CTP_synthase"/>
</dbReference>
<comment type="similarity">
    <text evidence="2">Belongs to the CTP synthase family.</text>
</comment>
<evidence type="ECO:0000256" key="1">
    <source>
        <dbReference type="ARBA" id="ARBA00005171"/>
    </source>
</evidence>
<reference evidence="11 12" key="1">
    <citation type="journal article" date="2020" name="Biotechnol. Biofuels">
        <title>New insights from the biogas microbiome by comprehensive genome-resolved metagenomics of nearly 1600 species originating from multiple anaerobic digesters.</title>
        <authorList>
            <person name="Campanaro S."/>
            <person name="Treu L."/>
            <person name="Rodriguez-R L.M."/>
            <person name="Kovalovszki A."/>
            <person name="Ziels R.M."/>
            <person name="Maus I."/>
            <person name="Zhu X."/>
            <person name="Kougias P.G."/>
            <person name="Basile A."/>
            <person name="Luo G."/>
            <person name="Schluter A."/>
            <person name="Konstantinidis K.T."/>
            <person name="Angelidaki I."/>
        </authorList>
    </citation>
    <scope>NUCLEOTIDE SEQUENCE [LARGE SCALE GENOMIC DNA]</scope>
    <source>
        <strain evidence="11">AS27yjCOA_165</strain>
    </source>
</reference>
<dbReference type="UniPathway" id="UPA00159">
    <property type="reaction ID" value="UER00277"/>
</dbReference>
<dbReference type="Proteomes" id="UP000526033">
    <property type="component" value="Unassembled WGS sequence"/>
</dbReference>
<dbReference type="InterPro" id="IPR017926">
    <property type="entry name" value="GATASE"/>
</dbReference>
<evidence type="ECO:0000256" key="6">
    <source>
        <dbReference type="ARBA" id="ARBA00022840"/>
    </source>
</evidence>
<evidence type="ECO:0000256" key="4">
    <source>
        <dbReference type="ARBA" id="ARBA00022598"/>
    </source>
</evidence>